<dbReference type="Pfam" id="PF00078">
    <property type="entry name" value="RVT_1"/>
    <property type="match status" value="1"/>
</dbReference>
<dbReference type="AlphaFoldDB" id="A0AAE0RL16"/>
<name>A0AAE0RL16_9TELE</name>
<dbReference type="InterPro" id="IPR043128">
    <property type="entry name" value="Rev_trsase/Diguanyl_cyclase"/>
</dbReference>
<keyword evidence="5" id="KW-1185">Reference proteome</keyword>
<evidence type="ECO:0000313" key="5">
    <source>
        <dbReference type="Proteomes" id="UP001274896"/>
    </source>
</evidence>
<sequence length="274" mass="31259">MAMILRQISERPPHWAYDCAIDLLLGTMPPRGCFYHLSEPEWEAMDTYIQDYLAADIICPSSSPARVAFFFVVKNDKSLHPCIDYRGLKEITIKNCYPLCSCHPLLSYSRRAFISKGDEWKTAFNMPTGHYKYLVMPFGLTNAPAVFQALVNDVLRDMINHFVYLDNILIYSQSLEEHIHHVCTVHQRQPVRKSQETELLNQDLKTGLLCAEDPLSWSSNLVWVKYAYNSLPFAATGLSPFQATYGYQLLLFSPQELKASVPSALTLIKPGRMV</sequence>
<dbReference type="InterPro" id="IPR000477">
    <property type="entry name" value="RT_dom"/>
</dbReference>
<dbReference type="Gene3D" id="3.30.70.270">
    <property type="match status" value="2"/>
</dbReference>
<proteinExistence type="inferred from homology"/>
<organism evidence="4 5">
    <name type="scientific">Hemibagrus guttatus</name>
    <dbReference type="NCBI Taxonomy" id="175788"/>
    <lineage>
        <taxon>Eukaryota</taxon>
        <taxon>Metazoa</taxon>
        <taxon>Chordata</taxon>
        <taxon>Craniata</taxon>
        <taxon>Vertebrata</taxon>
        <taxon>Euteleostomi</taxon>
        <taxon>Actinopterygii</taxon>
        <taxon>Neopterygii</taxon>
        <taxon>Teleostei</taxon>
        <taxon>Ostariophysi</taxon>
        <taxon>Siluriformes</taxon>
        <taxon>Bagridae</taxon>
        <taxon>Hemibagrus</taxon>
    </lineage>
</organism>
<evidence type="ECO:0000256" key="2">
    <source>
        <dbReference type="ARBA" id="ARBA00012180"/>
    </source>
</evidence>
<dbReference type="InterPro" id="IPR053134">
    <property type="entry name" value="RNA-dir_DNA_polymerase"/>
</dbReference>
<dbReference type="PANTHER" id="PTHR24559:SF440">
    <property type="entry name" value="RIBONUCLEASE H"/>
    <property type="match status" value="1"/>
</dbReference>
<dbReference type="InterPro" id="IPR043502">
    <property type="entry name" value="DNA/RNA_pol_sf"/>
</dbReference>
<dbReference type="Proteomes" id="UP001274896">
    <property type="component" value="Unassembled WGS sequence"/>
</dbReference>
<evidence type="ECO:0000313" key="4">
    <source>
        <dbReference type="EMBL" id="KAK3557379.1"/>
    </source>
</evidence>
<dbReference type="PANTHER" id="PTHR24559">
    <property type="entry name" value="TRANSPOSON TY3-I GAG-POL POLYPROTEIN"/>
    <property type="match status" value="1"/>
</dbReference>
<dbReference type="GO" id="GO:0004523">
    <property type="term" value="F:RNA-DNA hybrid ribonuclease activity"/>
    <property type="evidence" value="ECO:0007669"/>
    <property type="project" value="UniProtKB-EC"/>
</dbReference>
<dbReference type="SUPFAM" id="SSF56672">
    <property type="entry name" value="DNA/RNA polymerases"/>
    <property type="match status" value="1"/>
</dbReference>
<evidence type="ECO:0000256" key="1">
    <source>
        <dbReference type="ARBA" id="ARBA00010879"/>
    </source>
</evidence>
<protein>
    <recommendedName>
        <fullName evidence="2">ribonuclease H</fullName>
        <ecNumber evidence="2">3.1.26.4</ecNumber>
    </recommendedName>
</protein>
<dbReference type="EC" id="3.1.26.4" evidence="2"/>
<comment type="similarity">
    <text evidence="1">Belongs to the beta type-B retroviral polymerase family. HERV class-II K(HML-2) pol subfamily.</text>
</comment>
<comment type="caution">
    <text evidence="4">The sequence shown here is derived from an EMBL/GenBank/DDBJ whole genome shotgun (WGS) entry which is preliminary data.</text>
</comment>
<evidence type="ECO:0000259" key="3">
    <source>
        <dbReference type="Pfam" id="PF00078"/>
    </source>
</evidence>
<dbReference type="CDD" id="cd01647">
    <property type="entry name" value="RT_LTR"/>
    <property type="match status" value="1"/>
</dbReference>
<gene>
    <name evidence="4" type="ORF">QTP70_026549</name>
</gene>
<dbReference type="Gene3D" id="3.10.10.10">
    <property type="entry name" value="HIV Type 1 Reverse Transcriptase, subunit A, domain 1"/>
    <property type="match status" value="2"/>
</dbReference>
<feature type="domain" description="Reverse transcriptase" evidence="3">
    <location>
        <begin position="116"/>
        <end position="188"/>
    </location>
</feature>
<dbReference type="EMBL" id="JAUCMX010000001">
    <property type="protein sequence ID" value="KAK3557379.1"/>
    <property type="molecule type" value="Genomic_DNA"/>
</dbReference>
<accession>A0AAE0RL16</accession>
<reference evidence="4" key="1">
    <citation type="submission" date="2023-06" db="EMBL/GenBank/DDBJ databases">
        <title>Male Hemibagrus guttatus genome.</title>
        <authorList>
            <person name="Bian C."/>
        </authorList>
    </citation>
    <scope>NUCLEOTIDE SEQUENCE</scope>
    <source>
        <strain evidence="4">Male_cb2023</strain>
        <tissue evidence="4">Muscle</tissue>
    </source>
</reference>